<feature type="region of interest" description="Disordered" evidence="1">
    <location>
        <begin position="97"/>
        <end position="125"/>
    </location>
</feature>
<evidence type="ECO:0000313" key="3">
    <source>
        <dbReference type="Proteomes" id="UP000234198"/>
    </source>
</evidence>
<proteinExistence type="predicted"/>
<name>A0A2I1HXT6_9ACTO</name>
<comment type="caution">
    <text evidence="2">The sequence shown here is derived from an EMBL/GenBank/DDBJ whole genome shotgun (WGS) entry which is preliminary data.</text>
</comment>
<reference evidence="2 3" key="1">
    <citation type="submission" date="2017-12" db="EMBL/GenBank/DDBJ databases">
        <title>Phylogenetic diversity of female urinary microbiome.</title>
        <authorList>
            <person name="Thomas-White K."/>
            <person name="Wolfe A.J."/>
        </authorList>
    </citation>
    <scope>NUCLEOTIDE SEQUENCE [LARGE SCALE GENOMIC DNA]</scope>
    <source>
        <strain evidence="2 3">UMB0018</strain>
    </source>
</reference>
<gene>
    <name evidence="2" type="ORF">CYJ22_09895</name>
</gene>
<accession>A0A2I1HXT6</accession>
<dbReference type="EMBL" id="PKKM01000020">
    <property type="protein sequence ID" value="PKY63667.1"/>
    <property type="molecule type" value="Genomic_DNA"/>
</dbReference>
<protein>
    <recommendedName>
        <fullName evidence="4">WXG100 family type VII secretion target</fullName>
    </recommendedName>
</protein>
<dbReference type="Proteomes" id="UP000234198">
    <property type="component" value="Unassembled WGS sequence"/>
</dbReference>
<sequence length="125" mass="12821">MSADVGFTPGKLVEAAQGIEDNAEPFAQAVSTIGEDVTSASEGINGPFMEPLGNALTKWGDSLSVLFDDLGRLAEALVGVERSFGTCEEEIIQSLVQAGSGSESGGDSSGGSLYDELTQLSQSES</sequence>
<organism evidence="2 3">
    <name type="scientific">Schaalia odontolytica</name>
    <dbReference type="NCBI Taxonomy" id="1660"/>
    <lineage>
        <taxon>Bacteria</taxon>
        <taxon>Bacillati</taxon>
        <taxon>Actinomycetota</taxon>
        <taxon>Actinomycetes</taxon>
        <taxon>Actinomycetales</taxon>
        <taxon>Actinomycetaceae</taxon>
        <taxon>Schaalia</taxon>
    </lineage>
</organism>
<evidence type="ECO:0000313" key="2">
    <source>
        <dbReference type="EMBL" id="PKY63667.1"/>
    </source>
</evidence>
<evidence type="ECO:0008006" key="4">
    <source>
        <dbReference type="Google" id="ProtNLM"/>
    </source>
</evidence>
<evidence type="ECO:0000256" key="1">
    <source>
        <dbReference type="SAM" id="MobiDB-lite"/>
    </source>
</evidence>
<dbReference type="AlphaFoldDB" id="A0A2I1HXT6"/>